<evidence type="ECO:0000313" key="2">
    <source>
        <dbReference type="EMBL" id="SMD41602.1"/>
    </source>
</evidence>
<accession>A0A1W2GYY1</accession>
<dbReference type="EMBL" id="LT838813">
    <property type="protein sequence ID" value="SMD41602.1"/>
    <property type="molecule type" value="Genomic_DNA"/>
</dbReference>
<keyword evidence="3" id="KW-1185">Reference proteome</keyword>
<protein>
    <submittedName>
        <fullName evidence="2">Uncharacterized protein</fullName>
    </submittedName>
</protein>
<evidence type="ECO:0000256" key="1">
    <source>
        <dbReference type="SAM" id="MobiDB-lite"/>
    </source>
</evidence>
<organism evidence="2 3">
    <name type="scientific">Aquiflexum balticum DSM 16537</name>
    <dbReference type="NCBI Taxonomy" id="758820"/>
    <lineage>
        <taxon>Bacteria</taxon>
        <taxon>Pseudomonadati</taxon>
        <taxon>Bacteroidota</taxon>
        <taxon>Cytophagia</taxon>
        <taxon>Cytophagales</taxon>
        <taxon>Cyclobacteriaceae</taxon>
        <taxon>Aquiflexum</taxon>
    </lineage>
</organism>
<name>A0A1W2GYY1_9BACT</name>
<feature type="compositionally biased region" description="Polar residues" evidence="1">
    <location>
        <begin position="1"/>
        <end position="12"/>
    </location>
</feature>
<gene>
    <name evidence="2" type="ORF">SAMN00777080_0127</name>
</gene>
<evidence type="ECO:0000313" key="3">
    <source>
        <dbReference type="Proteomes" id="UP000192333"/>
    </source>
</evidence>
<sequence length="29" mass="3390">MKSESPFPTTGYTGPEIRDREEETAYIKR</sequence>
<dbReference type="Proteomes" id="UP000192333">
    <property type="component" value="Chromosome I"/>
</dbReference>
<proteinExistence type="predicted"/>
<reference evidence="3" key="1">
    <citation type="submission" date="2017-04" db="EMBL/GenBank/DDBJ databases">
        <authorList>
            <person name="Varghese N."/>
            <person name="Submissions S."/>
        </authorList>
    </citation>
    <scope>NUCLEOTIDE SEQUENCE [LARGE SCALE GENOMIC DNA]</scope>
    <source>
        <strain evidence="3">DSM 16537</strain>
    </source>
</reference>
<dbReference type="STRING" id="758820.SAMN00777080_0127"/>
<feature type="compositionally biased region" description="Basic and acidic residues" evidence="1">
    <location>
        <begin position="16"/>
        <end position="29"/>
    </location>
</feature>
<dbReference type="AlphaFoldDB" id="A0A1W2GYY1"/>
<feature type="region of interest" description="Disordered" evidence="1">
    <location>
        <begin position="1"/>
        <end position="29"/>
    </location>
</feature>